<organism evidence="8 9">
    <name type="scientific">Methylobacterium organophilum</name>
    <dbReference type="NCBI Taxonomy" id="410"/>
    <lineage>
        <taxon>Bacteria</taxon>
        <taxon>Pseudomonadati</taxon>
        <taxon>Pseudomonadota</taxon>
        <taxon>Alphaproteobacteria</taxon>
        <taxon>Hyphomicrobiales</taxon>
        <taxon>Methylobacteriaceae</taxon>
        <taxon>Methylobacterium</taxon>
    </lineage>
</organism>
<dbReference type="EC" id="2.1.1.37" evidence="1"/>
<comment type="caution">
    <text evidence="7">Lacks conserved residue(s) required for the propagation of feature annotation.</text>
</comment>
<name>A0ABQ4T831_METOR</name>
<dbReference type="PROSITE" id="PS51679">
    <property type="entry name" value="SAM_MT_C5"/>
    <property type="match status" value="1"/>
</dbReference>
<accession>A0ABQ4T831</accession>
<evidence type="ECO:0000313" key="9">
    <source>
        <dbReference type="Proteomes" id="UP001055156"/>
    </source>
</evidence>
<keyword evidence="5" id="KW-0680">Restriction system</keyword>
<evidence type="ECO:0000256" key="4">
    <source>
        <dbReference type="ARBA" id="ARBA00022691"/>
    </source>
</evidence>
<keyword evidence="3 7" id="KW-0808">Transferase</keyword>
<evidence type="ECO:0000256" key="7">
    <source>
        <dbReference type="PROSITE-ProRule" id="PRU01016"/>
    </source>
</evidence>
<keyword evidence="2 7" id="KW-0489">Methyltransferase</keyword>
<evidence type="ECO:0000256" key="6">
    <source>
        <dbReference type="ARBA" id="ARBA00047422"/>
    </source>
</evidence>
<keyword evidence="9" id="KW-1185">Reference proteome</keyword>
<dbReference type="InterPro" id="IPR001525">
    <property type="entry name" value="C5_MeTfrase"/>
</dbReference>
<dbReference type="EMBL" id="BPQV01000003">
    <property type="protein sequence ID" value="GJE26242.1"/>
    <property type="molecule type" value="Genomic_DNA"/>
</dbReference>
<gene>
    <name evidence="8" type="ORF">LKMONMHP_1091</name>
</gene>
<dbReference type="PANTHER" id="PTHR10629:SF52">
    <property type="entry name" value="DNA (CYTOSINE-5)-METHYLTRANSFERASE 1"/>
    <property type="match status" value="1"/>
</dbReference>
<dbReference type="Gene3D" id="3.40.50.150">
    <property type="entry name" value="Vaccinia Virus protein VP39"/>
    <property type="match status" value="1"/>
</dbReference>
<keyword evidence="4 7" id="KW-0949">S-adenosyl-L-methionine</keyword>
<evidence type="ECO:0000313" key="8">
    <source>
        <dbReference type="EMBL" id="GJE26242.1"/>
    </source>
</evidence>
<evidence type="ECO:0000256" key="5">
    <source>
        <dbReference type="ARBA" id="ARBA00022747"/>
    </source>
</evidence>
<dbReference type="InterPro" id="IPR050390">
    <property type="entry name" value="C5-Methyltransferase"/>
</dbReference>
<dbReference type="SUPFAM" id="SSF53335">
    <property type="entry name" value="S-adenosyl-L-methionine-dependent methyltransferases"/>
    <property type="match status" value="1"/>
</dbReference>
<dbReference type="InterPro" id="IPR029063">
    <property type="entry name" value="SAM-dependent_MTases_sf"/>
</dbReference>
<evidence type="ECO:0000256" key="2">
    <source>
        <dbReference type="ARBA" id="ARBA00022603"/>
    </source>
</evidence>
<dbReference type="InterPro" id="IPR031303">
    <property type="entry name" value="C5_meth_CS"/>
</dbReference>
<protein>
    <recommendedName>
        <fullName evidence="1">DNA (cytosine-5-)-methyltransferase</fullName>
        <ecNumber evidence="1">2.1.1.37</ecNumber>
    </recommendedName>
</protein>
<dbReference type="Pfam" id="PF00145">
    <property type="entry name" value="DNA_methylase"/>
    <property type="match status" value="2"/>
</dbReference>
<comment type="similarity">
    <text evidence="7">Belongs to the class I-like SAM-binding methyltransferase superfamily. C5-methyltransferase family.</text>
</comment>
<dbReference type="Gene3D" id="3.90.120.10">
    <property type="entry name" value="DNA Methylase, subunit A, domain 2"/>
    <property type="match status" value="1"/>
</dbReference>
<proteinExistence type="inferred from homology"/>
<sequence>MENVPDMLNHGGHNIAGEVCDVLTARGYECAYTLLNAAFFGVPQMRERMFLIAIHEQLDMAVRFPTPTHWIDLPSGYEGSRAVALKLLASTDNLEERKYYRPAPEPSPDLPPAVTASEALRDLPPIHARNDLASGVLKRGARRFDLPVPYGTADELTPFARNMRQWPGFSAGNALYDHVIRYLPRDYEIFARLKPGDQYPQAYALAQRMFDEALGREALLTGVRPRKGSRRWDELRTATVPPYDASKFPNKWRKMEANLPARTLMAHLGKDSYSHIHYDSDQARTISVREAARLQSFPDGFKFSGTMNPAFRQIGNAVPPLLSKAIADCIAEQIAKGAVLPLKRVAGGRSR</sequence>
<dbReference type="PANTHER" id="PTHR10629">
    <property type="entry name" value="CYTOSINE-SPECIFIC METHYLTRANSFERASE"/>
    <property type="match status" value="1"/>
</dbReference>
<reference evidence="8" key="2">
    <citation type="submission" date="2021-08" db="EMBL/GenBank/DDBJ databases">
        <authorList>
            <person name="Tani A."/>
            <person name="Ola A."/>
            <person name="Ogura Y."/>
            <person name="Katsura K."/>
            <person name="Hayashi T."/>
        </authorList>
    </citation>
    <scope>NUCLEOTIDE SEQUENCE</scope>
    <source>
        <strain evidence="8">NBRC 15689</strain>
    </source>
</reference>
<reference evidence="8" key="1">
    <citation type="journal article" date="2021" name="Front. Microbiol.">
        <title>Comprehensive Comparative Genomics and Phenotyping of Methylobacterium Species.</title>
        <authorList>
            <person name="Alessa O."/>
            <person name="Ogura Y."/>
            <person name="Fujitani Y."/>
            <person name="Takami H."/>
            <person name="Hayashi T."/>
            <person name="Sahin N."/>
            <person name="Tani A."/>
        </authorList>
    </citation>
    <scope>NUCLEOTIDE SEQUENCE</scope>
    <source>
        <strain evidence="8">NBRC 15689</strain>
    </source>
</reference>
<dbReference type="PROSITE" id="PS00095">
    <property type="entry name" value="C5_MTASE_2"/>
    <property type="match status" value="1"/>
</dbReference>
<comment type="catalytic activity">
    <reaction evidence="6">
        <text>a 2'-deoxycytidine in DNA + S-adenosyl-L-methionine = a 5-methyl-2'-deoxycytidine in DNA + S-adenosyl-L-homocysteine + H(+)</text>
        <dbReference type="Rhea" id="RHEA:13681"/>
        <dbReference type="Rhea" id="RHEA-COMP:11369"/>
        <dbReference type="Rhea" id="RHEA-COMP:11370"/>
        <dbReference type="ChEBI" id="CHEBI:15378"/>
        <dbReference type="ChEBI" id="CHEBI:57856"/>
        <dbReference type="ChEBI" id="CHEBI:59789"/>
        <dbReference type="ChEBI" id="CHEBI:85452"/>
        <dbReference type="ChEBI" id="CHEBI:85454"/>
        <dbReference type="EC" id="2.1.1.37"/>
    </reaction>
</comment>
<dbReference type="Proteomes" id="UP001055156">
    <property type="component" value="Unassembled WGS sequence"/>
</dbReference>
<evidence type="ECO:0000256" key="1">
    <source>
        <dbReference type="ARBA" id="ARBA00011975"/>
    </source>
</evidence>
<evidence type="ECO:0000256" key="3">
    <source>
        <dbReference type="ARBA" id="ARBA00022679"/>
    </source>
</evidence>
<comment type="caution">
    <text evidence="8">The sequence shown here is derived from an EMBL/GenBank/DDBJ whole genome shotgun (WGS) entry which is preliminary data.</text>
</comment>